<sequence>MFADFKFFEDELSGFICEFFLASELCWQIFVKYKRPNFNEFYYRIEIIVDLVASICVLSDTDSLLRKIFMQRKKAFIDVRRGSLCRIKNSLFHLLIDGFQLILCNLEIYQAMMRLEKRKVHVTGNRYRKSYVEGARLCTKVACFKGVEMATIKPSYTAEKREKSPNTTSG</sequence>
<organism evidence="1 2">
    <name type="scientific">Araneus ventricosus</name>
    <name type="common">Orbweaver spider</name>
    <name type="synonym">Epeira ventricosa</name>
    <dbReference type="NCBI Taxonomy" id="182803"/>
    <lineage>
        <taxon>Eukaryota</taxon>
        <taxon>Metazoa</taxon>
        <taxon>Ecdysozoa</taxon>
        <taxon>Arthropoda</taxon>
        <taxon>Chelicerata</taxon>
        <taxon>Arachnida</taxon>
        <taxon>Araneae</taxon>
        <taxon>Araneomorphae</taxon>
        <taxon>Entelegynae</taxon>
        <taxon>Araneoidea</taxon>
        <taxon>Araneidae</taxon>
        <taxon>Araneus</taxon>
    </lineage>
</organism>
<gene>
    <name evidence="1" type="ORF">AVEN_197797_1</name>
</gene>
<dbReference type="AlphaFoldDB" id="A0A4Y2HMU7"/>
<reference evidence="1 2" key="1">
    <citation type="journal article" date="2019" name="Sci. Rep.">
        <title>Orb-weaving spider Araneus ventricosus genome elucidates the spidroin gene catalogue.</title>
        <authorList>
            <person name="Kono N."/>
            <person name="Nakamura H."/>
            <person name="Ohtoshi R."/>
            <person name="Moran D.A.P."/>
            <person name="Shinohara A."/>
            <person name="Yoshida Y."/>
            <person name="Fujiwara M."/>
            <person name="Mori M."/>
            <person name="Tomita M."/>
            <person name="Arakawa K."/>
        </authorList>
    </citation>
    <scope>NUCLEOTIDE SEQUENCE [LARGE SCALE GENOMIC DNA]</scope>
</reference>
<name>A0A4Y2HMU7_ARAVE</name>
<protein>
    <submittedName>
        <fullName evidence="1">Uncharacterized protein</fullName>
    </submittedName>
</protein>
<accession>A0A4Y2HMU7</accession>
<evidence type="ECO:0000313" key="2">
    <source>
        <dbReference type="Proteomes" id="UP000499080"/>
    </source>
</evidence>
<proteinExistence type="predicted"/>
<dbReference type="Proteomes" id="UP000499080">
    <property type="component" value="Unassembled WGS sequence"/>
</dbReference>
<comment type="caution">
    <text evidence="1">The sequence shown here is derived from an EMBL/GenBank/DDBJ whole genome shotgun (WGS) entry which is preliminary data.</text>
</comment>
<evidence type="ECO:0000313" key="1">
    <source>
        <dbReference type="EMBL" id="GBM66731.1"/>
    </source>
</evidence>
<keyword evidence="2" id="KW-1185">Reference proteome</keyword>
<dbReference type="EMBL" id="BGPR01002041">
    <property type="protein sequence ID" value="GBM66731.1"/>
    <property type="molecule type" value="Genomic_DNA"/>
</dbReference>